<proteinExistence type="predicted"/>
<feature type="region of interest" description="Disordered" evidence="1">
    <location>
        <begin position="162"/>
        <end position="188"/>
    </location>
</feature>
<dbReference type="RefSeq" id="XP_024710582.1">
    <property type="nucleotide sequence ID" value="XM_024854329.1"/>
</dbReference>
<keyword evidence="3" id="KW-1185">Reference proteome</keyword>
<feature type="compositionally biased region" description="Polar residues" evidence="1">
    <location>
        <begin position="140"/>
        <end position="150"/>
    </location>
</feature>
<dbReference type="STRING" id="1392250.A0A2I2GQX3"/>
<evidence type="ECO:0000313" key="2">
    <source>
        <dbReference type="EMBL" id="PLB55280.1"/>
    </source>
</evidence>
<evidence type="ECO:0000313" key="3">
    <source>
        <dbReference type="Proteomes" id="UP000234275"/>
    </source>
</evidence>
<sequence length="365" mass="42358">MDSGRKLPENPARWTEWAEEEDVRGKPIHEEKLSSASKITLRQYLLLRVLWTGPFKKLDYQWLDLERWMKQAEEMLESHHSWKVYLDSFGGKPGEGNFFLVTTSQADAANVKSEEISQDVMFSPISKHTRQKSRERREQNQTPTKSISSSIGRLALYDKSTAPATPIVDDEDETSSEPEPMSTGYSLGPKEIRHEMYPKLEDEQIVNIATKQLKAKFKDAEYEARTDGYLRGKARKEVRALIEVKAPLRESSQAEIRMQESAQMVAWLKESPHAPKMLPFRRFHVSQDRHEIWLSFAEYDREYIKYIEDGSQNPNRPLSFLTMHEFGPFNTLKKEHMAKLGPILLALTLRADHDRREEQGKPQPL</sequence>
<reference evidence="2 3" key="1">
    <citation type="submission" date="2016-12" db="EMBL/GenBank/DDBJ databases">
        <title>The genomes of Aspergillus section Nigri reveals drivers in fungal speciation.</title>
        <authorList>
            <consortium name="DOE Joint Genome Institute"/>
            <person name="Vesth T.C."/>
            <person name="Nybo J."/>
            <person name="Theobald S."/>
            <person name="Brandl J."/>
            <person name="Frisvad J.C."/>
            <person name="Nielsen K.F."/>
            <person name="Lyhne E.K."/>
            <person name="Kogle M.E."/>
            <person name="Kuo A."/>
            <person name="Riley R."/>
            <person name="Clum A."/>
            <person name="Nolan M."/>
            <person name="Lipzen A."/>
            <person name="Salamov A."/>
            <person name="Henrissat B."/>
            <person name="Wiebenga A."/>
            <person name="De Vries R.P."/>
            <person name="Grigoriev I.V."/>
            <person name="Mortensen U.H."/>
            <person name="Andersen M.R."/>
            <person name="Baker S.E."/>
        </authorList>
    </citation>
    <scope>NUCLEOTIDE SEQUENCE [LARGE SCALE GENOMIC DNA]</scope>
    <source>
        <strain evidence="2 3">IBT 23096</strain>
    </source>
</reference>
<dbReference type="EMBL" id="MSFO01000001">
    <property type="protein sequence ID" value="PLB55280.1"/>
    <property type="molecule type" value="Genomic_DNA"/>
</dbReference>
<accession>A0A2I2GQX3</accession>
<dbReference type="Proteomes" id="UP000234275">
    <property type="component" value="Unassembled WGS sequence"/>
</dbReference>
<protein>
    <submittedName>
        <fullName evidence="2">Uncharacterized protein</fullName>
    </submittedName>
</protein>
<dbReference type="VEuPathDB" id="FungiDB:P170DRAFT_505893"/>
<feature type="region of interest" description="Disordered" evidence="1">
    <location>
        <begin position="122"/>
        <end position="150"/>
    </location>
</feature>
<dbReference type="AlphaFoldDB" id="A0A2I2GQX3"/>
<dbReference type="GeneID" id="36562035"/>
<gene>
    <name evidence="2" type="ORF">P170DRAFT_505893</name>
</gene>
<name>A0A2I2GQX3_9EURO</name>
<comment type="caution">
    <text evidence="2">The sequence shown here is derived from an EMBL/GenBank/DDBJ whole genome shotgun (WGS) entry which is preliminary data.</text>
</comment>
<evidence type="ECO:0000256" key="1">
    <source>
        <dbReference type="SAM" id="MobiDB-lite"/>
    </source>
</evidence>
<organism evidence="2 3">
    <name type="scientific">Aspergillus steynii IBT 23096</name>
    <dbReference type="NCBI Taxonomy" id="1392250"/>
    <lineage>
        <taxon>Eukaryota</taxon>
        <taxon>Fungi</taxon>
        <taxon>Dikarya</taxon>
        <taxon>Ascomycota</taxon>
        <taxon>Pezizomycotina</taxon>
        <taxon>Eurotiomycetes</taxon>
        <taxon>Eurotiomycetidae</taxon>
        <taxon>Eurotiales</taxon>
        <taxon>Aspergillaceae</taxon>
        <taxon>Aspergillus</taxon>
        <taxon>Aspergillus subgen. Circumdati</taxon>
    </lineage>
</organism>
<dbReference type="OrthoDB" id="3508621at2759"/>